<evidence type="ECO:0000256" key="3">
    <source>
        <dbReference type="ARBA" id="ARBA00004991"/>
    </source>
</evidence>
<dbReference type="OrthoDB" id="537032at2759"/>
<feature type="transmembrane region" description="Helical" evidence="9">
    <location>
        <begin position="45"/>
        <end position="64"/>
    </location>
</feature>
<dbReference type="GO" id="GO:0016020">
    <property type="term" value="C:membrane"/>
    <property type="evidence" value="ECO:0007669"/>
    <property type="project" value="UniProtKB-SubCell"/>
</dbReference>
<dbReference type="InterPro" id="IPR006634">
    <property type="entry name" value="TLC-dom"/>
</dbReference>
<comment type="caution">
    <text evidence="11">The sequence shown here is derived from an EMBL/GenBank/DDBJ whole genome shotgun (WGS) entry which is preliminary data.</text>
</comment>
<comment type="pathway">
    <text evidence="3">Sphingolipid metabolism.</text>
</comment>
<evidence type="ECO:0000256" key="5">
    <source>
        <dbReference type="ARBA" id="ARBA00022989"/>
    </source>
</evidence>
<dbReference type="SMART" id="SM00724">
    <property type="entry name" value="TLC"/>
    <property type="match status" value="1"/>
</dbReference>
<feature type="transmembrane region" description="Helical" evidence="9">
    <location>
        <begin position="126"/>
        <end position="146"/>
    </location>
</feature>
<dbReference type="Proteomes" id="UP000242188">
    <property type="component" value="Unassembled WGS sequence"/>
</dbReference>
<organism evidence="11 12">
    <name type="scientific">Mizuhopecten yessoensis</name>
    <name type="common">Japanese scallop</name>
    <name type="synonym">Patinopecten yessoensis</name>
    <dbReference type="NCBI Taxonomy" id="6573"/>
    <lineage>
        <taxon>Eukaryota</taxon>
        <taxon>Metazoa</taxon>
        <taxon>Spiralia</taxon>
        <taxon>Lophotrochozoa</taxon>
        <taxon>Mollusca</taxon>
        <taxon>Bivalvia</taxon>
        <taxon>Autobranchia</taxon>
        <taxon>Pteriomorphia</taxon>
        <taxon>Pectinida</taxon>
        <taxon>Pectinoidea</taxon>
        <taxon>Pectinidae</taxon>
        <taxon>Mizuhopecten</taxon>
    </lineage>
</organism>
<sequence>MVPTQTQSRNARQDKKVQGMQKPYFLDSKYFWVDMGRQHVPNDVYWYYTIELAFYWNLVFTLVTDHKRKDFVEMVVHHIVTILLIYFSFACNQLRLGTMVLLVHDSVDFWMAGAKMALYLKKSKTADGLFGIFLLIWFYTRLYIYPFRIVWSGCVQSLQHTTIFPVYWLLNGLLCALQVLHIIWTYMILRMVVAKLTNNELKDVRSDTESSTCGEEDDIPKETEPIVNGSTNSLRKRPLSDDRGTIGARRPLSDDRGTIGAGRPLSDDRGTIGAGRPLSDDRGTIGAGRPLSDDRGTIGAGRPLSDDRGTIGAGRPLSDDRGTIGAGRPLSDDRGTIGAGLYMYEHNVYLEGNKGNNA</sequence>
<name>A0A210PGZ8_MIZYE</name>
<feature type="transmembrane region" description="Helical" evidence="9">
    <location>
        <begin position="71"/>
        <end position="90"/>
    </location>
</feature>
<feature type="region of interest" description="Disordered" evidence="8">
    <location>
        <begin position="204"/>
        <end position="336"/>
    </location>
</feature>
<dbReference type="UniPathway" id="UPA00222"/>
<dbReference type="PANTHER" id="PTHR12560">
    <property type="entry name" value="LONGEVITY ASSURANCE FACTOR 1 LAG1"/>
    <property type="match status" value="1"/>
</dbReference>
<dbReference type="GO" id="GO:0046513">
    <property type="term" value="P:ceramide biosynthetic process"/>
    <property type="evidence" value="ECO:0007669"/>
    <property type="project" value="InterPro"/>
</dbReference>
<keyword evidence="5 9" id="KW-1133">Transmembrane helix</keyword>
<evidence type="ECO:0000256" key="6">
    <source>
        <dbReference type="ARBA" id="ARBA00023136"/>
    </source>
</evidence>
<dbReference type="PROSITE" id="PS50922">
    <property type="entry name" value="TLC"/>
    <property type="match status" value="1"/>
</dbReference>
<dbReference type="STRING" id="6573.A0A210PGZ8"/>
<evidence type="ECO:0000256" key="9">
    <source>
        <dbReference type="SAM" id="Phobius"/>
    </source>
</evidence>
<evidence type="ECO:0000259" key="10">
    <source>
        <dbReference type="PROSITE" id="PS50922"/>
    </source>
</evidence>
<dbReference type="AlphaFoldDB" id="A0A210PGZ8"/>
<dbReference type="EMBL" id="NEDP02076709">
    <property type="protein sequence ID" value="OWF35762.1"/>
    <property type="molecule type" value="Genomic_DNA"/>
</dbReference>
<comment type="subcellular location">
    <subcellularLocation>
        <location evidence="1">Membrane</location>
        <topology evidence="1">Multi-pass membrane protein</topology>
    </subcellularLocation>
</comment>
<accession>A0A210PGZ8</accession>
<dbReference type="InterPro" id="IPR016439">
    <property type="entry name" value="Lag1/Lac1-like"/>
</dbReference>
<feature type="domain" description="TLC" evidence="10">
    <location>
        <begin position="1"/>
        <end position="197"/>
    </location>
</feature>
<protein>
    <submittedName>
        <fullName evidence="11">Ceramide synthase 4</fullName>
    </submittedName>
</protein>
<evidence type="ECO:0000313" key="12">
    <source>
        <dbReference type="Proteomes" id="UP000242188"/>
    </source>
</evidence>
<keyword evidence="4 7" id="KW-0812">Transmembrane</keyword>
<dbReference type="GO" id="GO:0050291">
    <property type="term" value="F:sphingosine N-acyltransferase activity"/>
    <property type="evidence" value="ECO:0007669"/>
    <property type="project" value="InterPro"/>
</dbReference>
<reference evidence="11 12" key="1">
    <citation type="journal article" date="2017" name="Nat. Ecol. Evol.">
        <title>Scallop genome provides insights into evolution of bilaterian karyotype and development.</title>
        <authorList>
            <person name="Wang S."/>
            <person name="Zhang J."/>
            <person name="Jiao W."/>
            <person name="Li J."/>
            <person name="Xun X."/>
            <person name="Sun Y."/>
            <person name="Guo X."/>
            <person name="Huan P."/>
            <person name="Dong B."/>
            <person name="Zhang L."/>
            <person name="Hu X."/>
            <person name="Sun X."/>
            <person name="Wang J."/>
            <person name="Zhao C."/>
            <person name="Wang Y."/>
            <person name="Wang D."/>
            <person name="Huang X."/>
            <person name="Wang R."/>
            <person name="Lv J."/>
            <person name="Li Y."/>
            <person name="Zhang Z."/>
            <person name="Liu B."/>
            <person name="Lu W."/>
            <person name="Hui Y."/>
            <person name="Liang J."/>
            <person name="Zhou Z."/>
            <person name="Hou R."/>
            <person name="Li X."/>
            <person name="Liu Y."/>
            <person name="Li H."/>
            <person name="Ning X."/>
            <person name="Lin Y."/>
            <person name="Zhao L."/>
            <person name="Xing Q."/>
            <person name="Dou J."/>
            <person name="Li Y."/>
            <person name="Mao J."/>
            <person name="Guo H."/>
            <person name="Dou H."/>
            <person name="Li T."/>
            <person name="Mu C."/>
            <person name="Jiang W."/>
            <person name="Fu Q."/>
            <person name="Fu X."/>
            <person name="Miao Y."/>
            <person name="Liu J."/>
            <person name="Yu Q."/>
            <person name="Li R."/>
            <person name="Liao H."/>
            <person name="Li X."/>
            <person name="Kong Y."/>
            <person name="Jiang Z."/>
            <person name="Chourrout D."/>
            <person name="Li R."/>
            <person name="Bao Z."/>
        </authorList>
    </citation>
    <scope>NUCLEOTIDE SEQUENCE [LARGE SCALE GENOMIC DNA]</scope>
    <source>
        <strain evidence="11 12">PY_sf001</strain>
    </source>
</reference>
<proteinExistence type="predicted"/>
<keyword evidence="6 7" id="KW-0472">Membrane</keyword>
<evidence type="ECO:0000256" key="2">
    <source>
        <dbReference type="ARBA" id="ARBA00004760"/>
    </source>
</evidence>
<comment type="pathway">
    <text evidence="2">Lipid metabolism; sphingolipid metabolism.</text>
</comment>
<evidence type="ECO:0000256" key="1">
    <source>
        <dbReference type="ARBA" id="ARBA00004141"/>
    </source>
</evidence>
<evidence type="ECO:0000256" key="7">
    <source>
        <dbReference type="PROSITE-ProRule" id="PRU00205"/>
    </source>
</evidence>
<feature type="transmembrane region" description="Helical" evidence="9">
    <location>
        <begin position="166"/>
        <end position="189"/>
    </location>
</feature>
<keyword evidence="12" id="KW-1185">Reference proteome</keyword>
<gene>
    <name evidence="11" type="ORF">KP79_PYT19164</name>
</gene>
<evidence type="ECO:0000256" key="8">
    <source>
        <dbReference type="SAM" id="MobiDB-lite"/>
    </source>
</evidence>
<evidence type="ECO:0000313" key="11">
    <source>
        <dbReference type="EMBL" id="OWF35762.1"/>
    </source>
</evidence>
<dbReference type="Pfam" id="PF03798">
    <property type="entry name" value="TRAM_LAG1_CLN8"/>
    <property type="match status" value="1"/>
</dbReference>
<dbReference type="PANTHER" id="PTHR12560:SF0">
    <property type="entry name" value="LD18904P"/>
    <property type="match status" value="1"/>
</dbReference>
<evidence type="ECO:0000256" key="4">
    <source>
        <dbReference type="ARBA" id="ARBA00022692"/>
    </source>
</evidence>